<evidence type="ECO:0000256" key="4">
    <source>
        <dbReference type="ARBA" id="ARBA00023125"/>
    </source>
</evidence>
<evidence type="ECO:0000259" key="7">
    <source>
        <dbReference type="PROSITE" id="PS50043"/>
    </source>
</evidence>
<protein>
    <submittedName>
        <fullName evidence="9">Response regulator transcription factor</fullName>
    </submittedName>
</protein>
<name>A0ABV1KZS8_9BACL</name>
<feature type="domain" description="Response regulatory" evidence="8">
    <location>
        <begin position="2"/>
        <end position="116"/>
    </location>
</feature>
<evidence type="ECO:0000259" key="8">
    <source>
        <dbReference type="PROSITE" id="PS50110"/>
    </source>
</evidence>
<dbReference type="PROSITE" id="PS00622">
    <property type="entry name" value="HTH_LUXR_1"/>
    <property type="match status" value="1"/>
</dbReference>
<keyword evidence="4" id="KW-0238">DNA-binding</keyword>
<dbReference type="PROSITE" id="PS50043">
    <property type="entry name" value="HTH_LUXR_2"/>
    <property type="match status" value="1"/>
</dbReference>
<dbReference type="InterPro" id="IPR011006">
    <property type="entry name" value="CheY-like_superfamily"/>
</dbReference>
<keyword evidence="2" id="KW-0902">Two-component regulatory system</keyword>
<dbReference type="InterPro" id="IPR001789">
    <property type="entry name" value="Sig_transdc_resp-reg_receiver"/>
</dbReference>
<evidence type="ECO:0000313" key="10">
    <source>
        <dbReference type="Proteomes" id="UP001493487"/>
    </source>
</evidence>
<evidence type="ECO:0000313" key="9">
    <source>
        <dbReference type="EMBL" id="MEQ4485545.1"/>
    </source>
</evidence>
<reference evidence="9 10" key="1">
    <citation type="journal article" date="2023" name="Genome Announc.">
        <title>Pan-Genome Analyses of the Genus Cohnella and Proposal of the Novel Species Cohnella silvisoli sp. nov., Isolated from Forest Soil.</title>
        <authorList>
            <person name="Wang C."/>
            <person name="Mao L."/>
            <person name="Bao G."/>
            <person name="Zhu H."/>
        </authorList>
    </citation>
    <scope>NUCLEOTIDE SEQUENCE [LARGE SCALE GENOMIC DNA]</scope>
    <source>
        <strain evidence="9 10">NL03-T5-1</strain>
    </source>
</reference>
<dbReference type="EMBL" id="JASKHM010000016">
    <property type="protein sequence ID" value="MEQ4485545.1"/>
    <property type="molecule type" value="Genomic_DNA"/>
</dbReference>
<dbReference type="SMART" id="SM00421">
    <property type="entry name" value="HTH_LUXR"/>
    <property type="match status" value="1"/>
</dbReference>
<dbReference type="PANTHER" id="PTHR43214:SF44">
    <property type="entry name" value="TWO-COMPONENT RESPONSE REGULATOR"/>
    <property type="match status" value="1"/>
</dbReference>
<dbReference type="Pfam" id="PF00196">
    <property type="entry name" value="GerE"/>
    <property type="match status" value="1"/>
</dbReference>
<evidence type="ECO:0000256" key="2">
    <source>
        <dbReference type="ARBA" id="ARBA00023012"/>
    </source>
</evidence>
<dbReference type="SUPFAM" id="SSF46894">
    <property type="entry name" value="C-terminal effector domain of the bipartite response regulators"/>
    <property type="match status" value="1"/>
</dbReference>
<feature type="domain" description="HTH luxR-type" evidence="7">
    <location>
        <begin position="132"/>
        <end position="197"/>
    </location>
</feature>
<dbReference type="CDD" id="cd06170">
    <property type="entry name" value="LuxR_C_like"/>
    <property type="match status" value="1"/>
</dbReference>
<dbReference type="SMART" id="SM00448">
    <property type="entry name" value="REC"/>
    <property type="match status" value="1"/>
</dbReference>
<sequence length="200" mass="23101">MKVVIIDDERAMHLIMKRMLAKVDEIEIVGSFQETATAYSYLVNHEVDLVFVDISMPREDGMEFAQRLRESGIQTKLVFITSHKEYALYAFDVYAFDYIVKPVAKERLHQTIQRALAEIRSERSVQSKLEFAPAVEPVLTEQEKRILLLISDGLSNKEIAQYLNITGETVKSHIKNMYRKLEVNNRVQALQRAKQLEVLA</sequence>
<keyword evidence="3" id="KW-0805">Transcription regulation</keyword>
<dbReference type="SUPFAM" id="SSF52172">
    <property type="entry name" value="CheY-like"/>
    <property type="match status" value="1"/>
</dbReference>
<evidence type="ECO:0000256" key="6">
    <source>
        <dbReference type="PROSITE-ProRule" id="PRU00169"/>
    </source>
</evidence>
<dbReference type="PROSITE" id="PS50110">
    <property type="entry name" value="RESPONSE_REGULATORY"/>
    <property type="match status" value="1"/>
</dbReference>
<keyword evidence="5" id="KW-0804">Transcription</keyword>
<dbReference type="InterPro" id="IPR016032">
    <property type="entry name" value="Sig_transdc_resp-reg_C-effctor"/>
</dbReference>
<dbReference type="InterPro" id="IPR039420">
    <property type="entry name" value="WalR-like"/>
</dbReference>
<dbReference type="Gene3D" id="3.40.50.2300">
    <property type="match status" value="1"/>
</dbReference>
<feature type="modified residue" description="4-aspartylphosphate" evidence="6">
    <location>
        <position position="53"/>
    </location>
</feature>
<proteinExistence type="predicted"/>
<dbReference type="RefSeq" id="WP_232188318.1">
    <property type="nucleotide sequence ID" value="NZ_JAIOAP010000015.1"/>
</dbReference>
<keyword evidence="10" id="KW-1185">Reference proteome</keyword>
<keyword evidence="1 6" id="KW-0597">Phosphoprotein</keyword>
<dbReference type="Pfam" id="PF00072">
    <property type="entry name" value="Response_reg"/>
    <property type="match status" value="1"/>
</dbReference>
<evidence type="ECO:0000256" key="3">
    <source>
        <dbReference type="ARBA" id="ARBA00023015"/>
    </source>
</evidence>
<dbReference type="Proteomes" id="UP001493487">
    <property type="component" value="Unassembled WGS sequence"/>
</dbReference>
<gene>
    <name evidence="9" type="ORF">QJS35_24470</name>
</gene>
<evidence type="ECO:0000256" key="1">
    <source>
        <dbReference type="ARBA" id="ARBA00022553"/>
    </source>
</evidence>
<organism evidence="9 10">
    <name type="scientific">Cohnella silvisoli</name>
    <dbReference type="NCBI Taxonomy" id="2873699"/>
    <lineage>
        <taxon>Bacteria</taxon>
        <taxon>Bacillati</taxon>
        <taxon>Bacillota</taxon>
        <taxon>Bacilli</taxon>
        <taxon>Bacillales</taxon>
        <taxon>Paenibacillaceae</taxon>
        <taxon>Cohnella</taxon>
    </lineage>
</organism>
<accession>A0ABV1KZS8</accession>
<comment type="caution">
    <text evidence="9">The sequence shown here is derived from an EMBL/GenBank/DDBJ whole genome shotgun (WGS) entry which is preliminary data.</text>
</comment>
<evidence type="ECO:0000256" key="5">
    <source>
        <dbReference type="ARBA" id="ARBA00023163"/>
    </source>
</evidence>
<dbReference type="InterPro" id="IPR000792">
    <property type="entry name" value="Tscrpt_reg_LuxR_C"/>
</dbReference>
<dbReference type="InterPro" id="IPR036388">
    <property type="entry name" value="WH-like_DNA-bd_sf"/>
</dbReference>
<dbReference type="PANTHER" id="PTHR43214">
    <property type="entry name" value="TWO-COMPONENT RESPONSE REGULATOR"/>
    <property type="match status" value="1"/>
</dbReference>
<dbReference type="Gene3D" id="1.10.10.10">
    <property type="entry name" value="Winged helix-like DNA-binding domain superfamily/Winged helix DNA-binding domain"/>
    <property type="match status" value="1"/>
</dbReference>
<dbReference type="PRINTS" id="PR00038">
    <property type="entry name" value="HTHLUXR"/>
</dbReference>